<keyword evidence="2" id="KW-0472">Membrane</keyword>
<feature type="compositionally biased region" description="Basic and acidic residues" evidence="1">
    <location>
        <begin position="190"/>
        <end position="206"/>
    </location>
</feature>
<feature type="transmembrane region" description="Helical" evidence="2">
    <location>
        <begin position="48"/>
        <end position="69"/>
    </location>
</feature>
<gene>
    <name evidence="3" type="ORF">RHO25_012034</name>
</gene>
<organism evidence="3 4">
    <name type="scientific">Cercospora beticola</name>
    <name type="common">Sugarbeet leaf spot fungus</name>
    <dbReference type="NCBI Taxonomy" id="122368"/>
    <lineage>
        <taxon>Eukaryota</taxon>
        <taxon>Fungi</taxon>
        <taxon>Dikarya</taxon>
        <taxon>Ascomycota</taxon>
        <taxon>Pezizomycotina</taxon>
        <taxon>Dothideomycetes</taxon>
        <taxon>Dothideomycetidae</taxon>
        <taxon>Mycosphaerellales</taxon>
        <taxon>Mycosphaerellaceae</taxon>
        <taxon>Cercospora</taxon>
    </lineage>
</organism>
<keyword evidence="4" id="KW-1185">Reference proteome</keyword>
<keyword evidence="2" id="KW-1133">Transmembrane helix</keyword>
<name>A0ABZ0P662_CERBT</name>
<accession>A0ABZ0P662</accession>
<feature type="transmembrane region" description="Helical" evidence="2">
    <location>
        <begin position="21"/>
        <end position="42"/>
    </location>
</feature>
<reference evidence="3 4" key="1">
    <citation type="submission" date="2023-09" db="EMBL/GenBank/DDBJ databases">
        <title>Complete-Gapless Cercospora beticola genome.</title>
        <authorList>
            <person name="Wyatt N.A."/>
            <person name="Spanner R.E."/>
            <person name="Bolton M.D."/>
        </authorList>
    </citation>
    <scope>NUCLEOTIDE SEQUENCE [LARGE SCALE GENOMIC DNA]</scope>
    <source>
        <strain evidence="3">Cb09-40</strain>
    </source>
</reference>
<feature type="region of interest" description="Disordered" evidence="1">
    <location>
        <begin position="178"/>
        <end position="213"/>
    </location>
</feature>
<dbReference type="RefSeq" id="XP_065459552.1">
    <property type="nucleotide sequence ID" value="XM_065603480.1"/>
</dbReference>
<evidence type="ECO:0000256" key="2">
    <source>
        <dbReference type="SAM" id="Phobius"/>
    </source>
</evidence>
<proteinExistence type="predicted"/>
<dbReference type="GeneID" id="90644798"/>
<feature type="transmembrane region" description="Helical" evidence="2">
    <location>
        <begin position="90"/>
        <end position="109"/>
    </location>
</feature>
<dbReference type="Proteomes" id="UP001302367">
    <property type="component" value="Chromosome 8"/>
</dbReference>
<protein>
    <submittedName>
        <fullName evidence="3">Uncharacterized protein</fullName>
    </submittedName>
</protein>
<dbReference type="EMBL" id="CP134191">
    <property type="protein sequence ID" value="WPB07373.1"/>
    <property type="molecule type" value="Genomic_DNA"/>
</dbReference>
<keyword evidence="2" id="KW-0812">Transmembrane</keyword>
<evidence type="ECO:0000313" key="4">
    <source>
        <dbReference type="Proteomes" id="UP001302367"/>
    </source>
</evidence>
<sequence>MDWTRPENEDACELLRQGRDACLRLCQLLFDFILVLTDLFLICSLLVGKSVVACGPLILGVVVTCFYFSRQNDASSHVVDNLVRSFCSNTFFGAYMSSLVMMMFGGWLITSTCAAIDWAVRAAVNYGLTCFDTEEEWDQFLKRCWQAVVRTHPGFFPQQSGMWDLKEPVDGHNFQDETRQTLNSEPAIDSGDHDAPDSTSSAEKKSSNASETC</sequence>
<evidence type="ECO:0000313" key="3">
    <source>
        <dbReference type="EMBL" id="WPB07373.1"/>
    </source>
</evidence>
<evidence type="ECO:0000256" key="1">
    <source>
        <dbReference type="SAM" id="MobiDB-lite"/>
    </source>
</evidence>